<comment type="caution">
    <text evidence="2">The sequence shown here is derived from an EMBL/GenBank/DDBJ whole genome shotgun (WGS) entry which is preliminary data.</text>
</comment>
<dbReference type="GO" id="GO:0005634">
    <property type="term" value="C:nucleus"/>
    <property type="evidence" value="ECO:0007669"/>
    <property type="project" value="TreeGrafter"/>
</dbReference>
<dbReference type="Pfam" id="PF13324">
    <property type="entry name" value="GCIP_N"/>
    <property type="match status" value="1"/>
</dbReference>
<evidence type="ECO:0000313" key="2">
    <source>
        <dbReference type="EMBL" id="CAF9907339.1"/>
    </source>
</evidence>
<dbReference type="OrthoDB" id="4088536at2759"/>
<accession>A0A8H3EIT0</accession>
<sequence length="374" mass="41195">MTDMSNPASVRLVQDLAAARSLVSHLQETLSSASAEIVQPSGKPINPLALSSTAASLIKAHTTKLTLLSLNKPFTPSSIGQILNSISTSPLPALLTAVQICDPTKFSKFGKHELHIMTARLFTAYGNLLAEIPSSEEEQARKLSATELRPTGSNEQNPALIGTGLVWEICDEITAFAEQGLGARAAKQMISYRDLYVDATKEIDSWRQDANKSGSIENHMDNLQLGESDSDVESIESFSMGPTKEMIPVTEWTLEILEVIAFLFAPLIKRRIKRFPTINSKTVSEPMKEDIARLDKLLDAGKYWSEQIDAIAESLFENDREMSISLIDQLAVFVNAEVQDIKLGWDGSEDELSTWLVQWSERFAHSKATGRPST</sequence>
<feature type="domain" description="Cyclin-D1-binding protein 1-like N-terminal" evidence="1">
    <location>
        <begin position="54"/>
        <end position="209"/>
    </location>
</feature>
<dbReference type="InterPro" id="IPR026907">
    <property type="entry name" value="GCIP-like"/>
</dbReference>
<evidence type="ECO:0000313" key="3">
    <source>
        <dbReference type="Proteomes" id="UP000664169"/>
    </source>
</evidence>
<dbReference type="InterPro" id="IPR049317">
    <property type="entry name" value="GCIP-like_N"/>
</dbReference>
<gene>
    <name evidence="2" type="ORF">GOMPHAMPRED_005082</name>
</gene>
<dbReference type="PANTHER" id="PTHR15492:SF1">
    <property type="entry name" value="CYCLIN-D1-BINDING PROTEIN 1"/>
    <property type="match status" value="1"/>
</dbReference>
<proteinExistence type="predicted"/>
<dbReference type="Gene3D" id="1.20.1410.10">
    <property type="entry name" value="I/LWEQ domain"/>
    <property type="match status" value="1"/>
</dbReference>
<keyword evidence="3" id="KW-1185">Reference proteome</keyword>
<protein>
    <recommendedName>
        <fullName evidence="1">Cyclin-D1-binding protein 1-like N-terminal domain-containing protein</fullName>
    </recommendedName>
</protein>
<dbReference type="AlphaFoldDB" id="A0A8H3EIT0"/>
<dbReference type="Proteomes" id="UP000664169">
    <property type="component" value="Unassembled WGS sequence"/>
</dbReference>
<organism evidence="2 3">
    <name type="scientific">Gomphillus americanus</name>
    <dbReference type="NCBI Taxonomy" id="1940652"/>
    <lineage>
        <taxon>Eukaryota</taxon>
        <taxon>Fungi</taxon>
        <taxon>Dikarya</taxon>
        <taxon>Ascomycota</taxon>
        <taxon>Pezizomycotina</taxon>
        <taxon>Lecanoromycetes</taxon>
        <taxon>OSLEUM clade</taxon>
        <taxon>Ostropomycetidae</taxon>
        <taxon>Ostropales</taxon>
        <taxon>Graphidaceae</taxon>
        <taxon>Gomphilloideae</taxon>
        <taxon>Gomphillus</taxon>
    </lineage>
</organism>
<dbReference type="EMBL" id="CAJPDQ010000003">
    <property type="protein sequence ID" value="CAF9907339.1"/>
    <property type="molecule type" value="Genomic_DNA"/>
</dbReference>
<reference evidence="2" key="1">
    <citation type="submission" date="2021-03" db="EMBL/GenBank/DDBJ databases">
        <authorList>
            <person name="Tagirdzhanova G."/>
        </authorList>
    </citation>
    <scope>NUCLEOTIDE SEQUENCE</scope>
</reference>
<dbReference type="PANTHER" id="PTHR15492">
    <property type="entry name" value="CYCLIN D1-BINDING PROTEIN 1"/>
    <property type="match status" value="1"/>
</dbReference>
<evidence type="ECO:0000259" key="1">
    <source>
        <dbReference type="Pfam" id="PF13324"/>
    </source>
</evidence>
<name>A0A8H3EIT0_9LECA</name>